<evidence type="ECO:0000313" key="2">
    <source>
        <dbReference type="Proteomes" id="UP001139721"/>
    </source>
</evidence>
<organism evidence="1 2">
    <name type="scientific">Legionella maioricensis</name>
    <dbReference type="NCBI Taxonomy" id="2896528"/>
    <lineage>
        <taxon>Bacteria</taxon>
        <taxon>Pseudomonadati</taxon>
        <taxon>Pseudomonadota</taxon>
        <taxon>Gammaproteobacteria</taxon>
        <taxon>Legionellales</taxon>
        <taxon>Legionellaceae</taxon>
        <taxon>Legionella</taxon>
    </lineage>
</organism>
<name>A0A9X2D1K0_9GAMM</name>
<evidence type="ECO:0000313" key="1">
    <source>
        <dbReference type="EMBL" id="MCL9684483.1"/>
    </source>
</evidence>
<gene>
    <name evidence="1" type="ORF">LOX96_10290</name>
</gene>
<sequence>MITTKIDSTLVPVLAREAINKIEGLLEHELTIADECHSIKEWLGSSKLPISLYAGFQAAAIASRKADSLFFLEHLNRYLGYLKTYTEYADKIVPLFELEFQEDIELAEKNNSVNQAHAEQALFDACYILEIIWKECIPEKGSFQINIPLSSLSKGAIGFDSIASDLMAINTIKEKKLLAKQLKSQFGYVLDANTSSQDLMITTINKANQFFRTVLAEMVGVEGIRQVVDKADVFQNTRKRWEEDKEVTPPPLWNQEQKALVIKMQKTGTILRQWFEKNNQMLAGSLEEQPIELQQQETVFGSSIQRVSPLISPRYPKEKSMESRGEEEASSAKRILPLLSPRYTKETSIEPTHPIEALTLAPSNTPPSLTRSISHSLLSLFAPKKTRSTPKKISLPENFTKLEDAKRLEAVTAPPTYSEVQVYKQAIEGIEELKSEDKRLKNLKKEILKCTSSFPTFHKTESSSTFTFK</sequence>
<proteinExistence type="predicted"/>
<reference evidence="1" key="1">
    <citation type="submission" date="2021-11" db="EMBL/GenBank/DDBJ databases">
        <title>Legionella maioricencis sp. nov., a new species isolated from hot water samples in Mallorca.</title>
        <authorList>
            <person name="Crespi S."/>
            <person name="Drasar V."/>
            <person name="Salva-Serra F."/>
            <person name="Jaen-Luchoro D."/>
            <person name="Pineiro-Iglesias B."/>
            <person name="Aliaga F."/>
            <person name="Fernandez-Juarez V."/>
            <person name="Coll G."/>
            <person name="Moore E.R.B."/>
            <person name="Bennasar-Figueras A."/>
        </authorList>
    </citation>
    <scope>NUCLEOTIDE SEQUENCE</scope>
    <source>
        <strain evidence="1">HCPI-6</strain>
    </source>
</reference>
<protein>
    <submittedName>
        <fullName evidence="1">Uncharacterized protein</fullName>
    </submittedName>
</protein>
<dbReference type="Proteomes" id="UP001139721">
    <property type="component" value="Unassembled WGS sequence"/>
</dbReference>
<comment type="caution">
    <text evidence="1">The sequence shown here is derived from an EMBL/GenBank/DDBJ whole genome shotgun (WGS) entry which is preliminary data.</text>
</comment>
<dbReference type="AlphaFoldDB" id="A0A9X2D1K0"/>
<accession>A0A9X2D1K0</accession>
<keyword evidence="2" id="KW-1185">Reference proteome</keyword>
<dbReference type="EMBL" id="JAJKBJ010000011">
    <property type="protein sequence ID" value="MCL9684483.1"/>
    <property type="molecule type" value="Genomic_DNA"/>
</dbReference>
<dbReference type="RefSeq" id="WP_250422140.1">
    <property type="nucleotide sequence ID" value="NZ_JAJKBJ010000011.1"/>
</dbReference>